<dbReference type="RefSeq" id="WP_116342938.1">
    <property type="nucleotide sequence ID" value="NZ_OFSP01000078.1"/>
</dbReference>
<dbReference type="AlphaFoldDB" id="A0A375CRA7"/>
<gene>
    <name evidence="7" type="ORF">CBM2589_U10144</name>
</gene>
<keyword evidence="3 5" id="KW-1133">Transmembrane helix</keyword>
<keyword evidence="2 5" id="KW-0812">Transmembrane</keyword>
<evidence type="ECO:0000256" key="3">
    <source>
        <dbReference type="ARBA" id="ARBA00022989"/>
    </source>
</evidence>
<dbReference type="GO" id="GO:0030255">
    <property type="term" value="P:protein secretion by the type IV secretion system"/>
    <property type="evidence" value="ECO:0007669"/>
    <property type="project" value="InterPro"/>
</dbReference>
<accession>A0A375CRA7</accession>
<feature type="transmembrane region" description="Helical" evidence="5">
    <location>
        <begin position="252"/>
        <end position="273"/>
    </location>
</feature>
<proteinExistence type="predicted"/>
<feature type="transmembrane region" description="Helical" evidence="5">
    <location>
        <begin position="293"/>
        <end position="310"/>
    </location>
</feature>
<protein>
    <submittedName>
        <fullName evidence="7">Conjugal transfer protein trbL</fullName>
    </submittedName>
</protein>
<dbReference type="Proteomes" id="UP000256297">
    <property type="component" value="Unassembled WGS sequence"/>
</dbReference>
<keyword evidence="4 5" id="KW-0472">Membrane</keyword>
<comment type="caution">
    <text evidence="7">The sequence shown here is derived from an EMBL/GenBank/DDBJ whole genome shotgun (WGS) entry which is preliminary data.</text>
</comment>
<keyword evidence="6" id="KW-0732">Signal</keyword>
<feature type="transmembrane region" description="Helical" evidence="5">
    <location>
        <begin position="89"/>
        <end position="106"/>
    </location>
</feature>
<feature type="transmembrane region" description="Helical" evidence="5">
    <location>
        <begin position="191"/>
        <end position="214"/>
    </location>
</feature>
<dbReference type="GO" id="GO:0016020">
    <property type="term" value="C:membrane"/>
    <property type="evidence" value="ECO:0007669"/>
    <property type="project" value="UniProtKB-SubCell"/>
</dbReference>
<feature type="transmembrane region" description="Helical" evidence="5">
    <location>
        <begin position="220"/>
        <end position="240"/>
    </location>
</feature>
<evidence type="ECO:0000256" key="5">
    <source>
        <dbReference type="SAM" id="Phobius"/>
    </source>
</evidence>
<evidence type="ECO:0000256" key="6">
    <source>
        <dbReference type="SAM" id="SignalP"/>
    </source>
</evidence>
<evidence type="ECO:0000313" key="8">
    <source>
        <dbReference type="Proteomes" id="UP000256297"/>
    </source>
</evidence>
<dbReference type="InterPro" id="IPR007688">
    <property type="entry name" value="Conjugal_tfr_TrbL/VirB6"/>
</dbReference>
<name>A0A375CRA7_9BURK</name>
<organism evidence="7 8">
    <name type="scientific">Cupriavidus taiwanensis</name>
    <dbReference type="NCBI Taxonomy" id="164546"/>
    <lineage>
        <taxon>Bacteria</taxon>
        <taxon>Pseudomonadati</taxon>
        <taxon>Pseudomonadota</taxon>
        <taxon>Betaproteobacteria</taxon>
        <taxon>Burkholderiales</taxon>
        <taxon>Burkholderiaceae</taxon>
        <taxon>Cupriavidus</taxon>
    </lineage>
</organism>
<dbReference type="Pfam" id="PF04610">
    <property type="entry name" value="TrbL"/>
    <property type="match status" value="1"/>
</dbReference>
<evidence type="ECO:0000256" key="2">
    <source>
        <dbReference type="ARBA" id="ARBA00022692"/>
    </source>
</evidence>
<comment type="subcellular location">
    <subcellularLocation>
        <location evidence="1">Membrane</location>
        <topology evidence="1">Multi-pass membrane protein</topology>
    </subcellularLocation>
</comment>
<reference evidence="8" key="1">
    <citation type="submission" date="2018-01" db="EMBL/GenBank/DDBJ databases">
        <authorList>
            <person name="Gaut B.S."/>
            <person name="Morton B.R."/>
            <person name="Clegg M.T."/>
            <person name="Duvall M.R."/>
        </authorList>
    </citation>
    <scope>NUCLEOTIDE SEQUENCE [LARGE SCALE GENOMIC DNA]</scope>
</reference>
<feature type="signal peptide" evidence="6">
    <location>
        <begin position="1"/>
        <end position="32"/>
    </location>
</feature>
<sequence>MIGISTMGVWVRLRFVALLLAALCLLPQPGNAQEATGGNQPVAAATAGKPGDIAAGIMKTLTRLDGMRSSLIQAAASLSQTTVEDANKIAFGLGVITLVLAGLRFAATSDPVSAWTDLFETLLVLGIFSALFASYTSFSSGLFLWFAHLADSINGGVSVYNLPASLANTGGKFVDSIVTTLKAGLINPLSLVDALVAAILFAFAFIAVLIAALIYSWFILVGHLLVAIGIVVGPLAVAFGMADISRRFFNAWLDYMVTGSMYVVVAAIISQLVSKSLISMVTEVGQVGTDTTIAASYALSTAIILVFVAMEIPKIAGSLFGTGGGVGATGGMKMLGRGAWNLGNKLAGK</sequence>
<dbReference type="EMBL" id="OFSP01000078">
    <property type="protein sequence ID" value="SOY77631.1"/>
    <property type="molecule type" value="Genomic_DNA"/>
</dbReference>
<evidence type="ECO:0000256" key="4">
    <source>
        <dbReference type="ARBA" id="ARBA00023136"/>
    </source>
</evidence>
<feature type="chain" id="PRO_5016837165" evidence="6">
    <location>
        <begin position="33"/>
        <end position="349"/>
    </location>
</feature>
<feature type="transmembrane region" description="Helical" evidence="5">
    <location>
        <begin position="118"/>
        <end position="136"/>
    </location>
</feature>
<evidence type="ECO:0000313" key="7">
    <source>
        <dbReference type="EMBL" id="SOY77631.1"/>
    </source>
</evidence>
<evidence type="ECO:0000256" key="1">
    <source>
        <dbReference type="ARBA" id="ARBA00004141"/>
    </source>
</evidence>